<feature type="transmembrane region" description="Helical" evidence="8">
    <location>
        <begin position="135"/>
        <end position="154"/>
    </location>
</feature>
<feature type="transmembrane region" description="Helical" evidence="8">
    <location>
        <begin position="214"/>
        <end position="232"/>
    </location>
</feature>
<comment type="caution">
    <text evidence="9">The sequence shown here is derived from an EMBL/GenBank/DDBJ whole genome shotgun (WGS) entry which is preliminary data.</text>
</comment>
<evidence type="ECO:0000256" key="3">
    <source>
        <dbReference type="ARBA" id="ARBA00008321"/>
    </source>
</evidence>
<evidence type="ECO:0000313" key="9">
    <source>
        <dbReference type="EMBL" id="OJA18702.1"/>
    </source>
</evidence>
<protein>
    <recommendedName>
        <fullName evidence="11">Phosphatidylinositol N-acetylglucosaminyltransferase</fullName>
    </recommendedName>
</protein>
<evidence type="ECO:0000256" key="5">
    <source>
        <dbReference type="ARBA" id="ARBA00022692"/>
    </source>
</evidence>
<accession>A0A1J8QAK5</accession>
<dbReference type="InterPro" id="IPR009450">
    <property type="entry name" value="Plno_GlcNAc_GPI2"/>
</dbReference>
<dbReference type="OrthoDB" id="196709at2759"/>
<feature type="transmembrane region" description="Helical" evidence="8">
    <location>
        <begin position="244"/>
        <end position="264"/>
    </location>
</feature>
<evidence type="ECO:0000313" key="10">
    <source>
        <dbReference type="Proteomes" id="UP000183567"/>
    </source>
</evidence>
<feature type="transmembrane region" description="Helical" evidence="8">
    <location>
        <begin position="160"/>
        <end position="178"/>
    </location>
</feature>
<evidence type="ECO:0000256" key="7">
    <source>
        <dbReference type="ARBA" id="ARBA00023136"/>
    </source>
</evidence>
<evidence type="ECO:0000256" key="1">
    <source>
        <dbReference type="ARBA" id="ARBA00004141"/>
    </source>
</evidence>
<gene>
    <name evidence="9" type="ORF">AZE42_01256</name>
</gene>
<proteinExistence type="inferred from homology"/>
<keyword evidence="5 8" id="KW-0812">Transmembrane</keyword>
<reference evidence="9 10" key="1">
    <citation type="submission" date="2016-03" db="EMBL/GenBank/DDBJ databases">
        <title>Comparative genomics of the ectomycorrhizal sister species Rhizopogon vinicolor and Rhizopogon vesiculosus (Basidiomycota: Boletales) reveals a divergence of the mating type B locus.</title>
        <authorList>
            <person name="Mujic A.B."/>
            <person name="Kuo A."/>
            <person name="Tritt A."/>
            <person name="Lipzen A."/>
            <person name="Chen C."/>
            <person name="Johnson J."/>
            <person name="Sharma A."/>
            <person name="Barry K."/>
            <person name="Grigoriev I.V."/>
            <person name="Spatafora J.W."/>
        </authorList>
    </citation>
    <scope>NUCLEOTIDE SEQUENCE [LARGE SCALE GENOMIC DNA]</scope>
    <source>
        <strain evidence="9 10">AM-OR11-056</strain>
    </source>
</reference>
<keyword evidence="10" id="KW-1185">Reference proteome</keyword>
<dbReference type="Proteomes" id="UP000183567">
    <property type="component" value="Unassembled WGS sequence"/>
</dbReference>
<dbReference type="STRING" id="180088.A0A1J8QAK5"/>
<sequence>MSSTGWKKVLWETQPFPDNYIHPHSFLSSLRRNPNFKPYTYWPLVLLSCPITQHLATIFTFLAVFVRLKERWLDARVLLWVSIISFFGGYALCEILSYSNTVNGVPSRQTSCIAIPELFTDWLHQSGSKTIKSSLLVFLALMGLSPVLRTLTAATSSDSIWALSACLFLLNALLADYSTLKPAPHSQERLTSVLSMNAAISSSVVLASRLPDDLAVFSLVLFAVQLFALFPIMRHRLQVAPQVVQILFTLTLCVVSFVLTVPLSISVASIYAGILIAVTFVAPGVLVWAQKYKKQVTSPSFFLAYLLTRLSAVR</sequence>
<dbReference type="AlphaFoldDB" id="A0A1J8QAK5"/>
<evidence type="ECO:0000256" key="4">
    <source>
        <dbReference type="ARBA" id="ARBA00022502"/>
    </source>
</evidence>
<organism evidence="9 10">
    <name type="scientific">Rhizopogon vesiculosus</name>
    <dbReference type="NCBI Taxonomy" id="180088"/>
    <lineage>
        <taxon>Eukaryota</taxon>
        <taxon>Fungi</taxon>
        <taxon>Dikarya</taxon>
        <taxon>Basidiomycota</taxon>
        <taxon>Agaricomycotina</taxon>
        <taxon>Agaricomycetes</taxon>
        <taxon>Agaricomycetidae</taxon>
        <taxon>Boletales</taxon>
        <taxon>Suillineae</taxon>
        <taxon>Rhizopogonaceae</taxon>
        <taxon>Rhizopogon</taxon>
    </lineage>
</organism>
<feature type="transmembrane region" description="Helical" evidence="8">
    <location>
        <begin position="77"/>
        <end position="98"/>
    </location>
</feature>
<dbReference type="PIRSF" id="PIRSF016104">
    <property type="entry name" value="GPI2"/>
    <property type="match status" value="1"/>
</dbReference>
<dbReference type="EMBL" id="LVVM01001351">
    <property type="protein sequence ID" value="OJA18702.1"/>
    <property type="molecule type" value="Genomic_DNA"/>
</dbReference>
<feature type="transmembrane region" description="Helical" evidence="8">
    <location>
        <begin position="41"/>
        <end position="65"/>
    </location>
</feature>
<evidence type="ECO:0000256" key="6">
    <source>
        <dbReference type="ARBA" id="ARBA00022989"/>
    </source>
</evidence>
<dbReference type="PANTHER" id="PTHR12982">
    <property type="entry name" value="PHOSPHATIDYLINOSITOL GLYCAN, CLASS C"/>
    <property type="match status" value="1"/>
</dbReference>
<feature type="transmembrane region" description="Helical" evidence="8">
    <location>
        <begin position="270"/>
        <end position="289"/>
    </location>
</feature>
<dbReference type="GO" id="GO:0006506">
    <property type="term" value="P:GPI anchor biosynthetic process"/>
    <property type="evidence" value="ECO:0007669"/>
    <property type="project" value="UniProtKB-UniPathway"/>
</dbReference>
<dbReference type="PANTHER" id="PTHR12982:SF0">
    <property type="entry name" value="PHOSPHATIDYLINOSITOL N-ACETYLGLUCOSAMINYLTRANSFERASE SUBUNIT C"/>
    <property type="match status" value="1"/>
</dbReference>
<keyword evidence="7 8" id="KW-0472">Membrane</keyword>
<dbReference type="Pfam" id="PF06432">
    <property type="entry name" value="GPI2"/>
    <property type="match status" value="1"/>
</dbReference>
<keyword evidence="4" id="KW-0337">GPI-anchor biosynthesis</keyword>
<dbReference type="UniPathway" id="UPA00196"/>
<dbReference type="GO" id="GO:0000506">
    <property type="term" value="C:glycosylphosphatidylinositol-N-acetylglucosaminyltransferase (GPI-GnT) complex"/>
    <property type="evidence" value="ECO:0007669"/>
    <property type="project" value="TreeGrafter"/>
</dbReference>
<name>A0A1J8QAK5_9AGAM</name>
<comment type="similarity">
    <text evidence="3">Belongs to the PIGC family.</text>
</comment>
<comment type="pathway">
    <text evidence="2">Glycolipid biosynthesis; glycosylphosphatidylinositol-anchor biosynthesis.</text>
</comment>
<comment type="subcellular location">
    <subcellularLocation>
        <location evidence="1">Membrane</location>
        <topology evidence="1">Multi-pass membrane protein</topology>
    </subcellularLocation>
</comment>
<evidence type="ECO:0000256" key="2">
    <source>
        <dbReference type="ARBA" id="ARBA00004687"/>
    </source>
</evidence>
<keyword evidence="6 8" id="KW-1133">Transmembrane helix</keyword>
<evidence type="ECO:0008006" key="11">
    <source>
        <dbReference type="Google" id="ProtNLM"/>
    </source>
</evidence>
<evidence type="ECO:0000256" key="8">
    <source>
        <dbReference type="SAM" id="Phobius"/>
    </source>
</evidence>